<accession>A0ABD2YM47</accession>
<dbReference type="Proteomes" id="UP001630127">
    <property type="component" value="Unassembled WGS sequence"/>
</dbReference>
<dbReference type="InterPro" id="IPR002156">
    <property type="entry name" value="RNaseH_domain"/>
</dbReference>
<reference evidence="2 3" key="1">
    <citation type="submission" date="2024-11" db="EMBL/GenBank/DDBJ databases">
        <title>A near-complete genome assembly of Cinchona calisaya.</title>
        <authorList>
            <person name="Lian D.C."/>
            <person name="Zhao X.W."/>
            <person name="Wei L."/>
        </authorList>
    </citation>
    <scope>NUCLEOTIDE SEQUENCE [LARGE SCALE GENOMIC DNA]</scope>
    <source>
        <tissue evidence="2">Nenye</tissue>
    </source>
</reference>
<dbReference type="Pfam" id="PF13456">
    <property type="entry name" value="RVT_3"/>
    <property type="match status" value="1"/>
</dbReference>
<organism evidence="2 3">
    <name type="scientific">Cinchona calisaya</name>
    <dbReference type="NCBI Taxonomy" id="153742"/>
    <lineage>
        <taxon>Eukaryota</taxon>
        <taxon>Viridiplantae</taxon>
        <taxon>Streptophyta</taxon>
        <taxon>Embryophyta</taxon>
        <taxon>Tracheophyta</taxon>
        <taxon>Spermatophyta</taxon>
        <taxon>Magnoliopsida</taxon>
        <taxon>eudicotyledons</taxon>
        <taxon>Gunneridae</taxon>
        <taxon>Pentapetalae</taxon>
        <taxon>asterids</taxon>
        <taxon>lamiids</taxon>
        <taxon>Gentianales</taxon>
        <taxon>Rubiaceae</taxon>
        <taxon>Cinchonoideae</taxon>
        <taxon>Cinchoneae</taxon>
        <taxon>Cinchona</taxon>
    </lineage>
</organism>
<sequence>MGKRGKYDGQFNKLEAIRLAFIKARDTGWKDIIVKNDDKKIMESLKKKRRINGKLEMPTEDILELNVLFQNCSFCFKNKDGMIISSKIANFAKGLITDVEWEHFFPIWIAMQS</sequence>
<gene>
    <name evidence="2" type="ORF">ACH5RR_027877</name>
</gene>
<feature type="domain" description="RNase H type-1" evidence="1">
    <location>
        <begin position="14"/>
        <end position="90"/>
    </location>
</feature>
<dbReference type="EMBL" id="JBJUIK010000012">
    <property type="protein sequence ID" value="KAL3508476.1"/>
    <property type="molecule type" value="Genomic_DNA"/>
</dbReference>
<proteinExistence type="predicted"/>
<evidence type="ECO:0000313" key="2">
    <source>
        <dbReference type="EMBL" id="KAL3508476.1"/>
    </source>
</evidence>
<evidence type="ECO:0000259" key="1">
    <source>
        <dbReference type="Pfam" id="PF13456"/>
    </source>
</evidence>
<dbReference type="AlphaFoldDB" id="A0ABD2YM47"/>
<keyword evidence="3" id="KW-1185">Reference proteome</keyword>
<evidence type="ECO:0000313" key="3">
    <source>
        <dbReference type="Proteomes" id="UP001630127"/>
    </source>
</evidence>
<name>A0ABD2YM47_9GENT</name>
<comment type="caution">
    <text evidence="2">The sequence shown here is derived from an EMBL/GenBank/DDBJ whole genome shotgun (WGS) entry which is preliminary data.</text>
</comment>
<protein>
    <recommendedName>
        <fullName evidence="1">RNase H type-1 domain-containing protein</fullName>
    </recommendedName>
</protein>